<dbReference type="EMBL" id="JBHTHX010001039">
    <property type="protein sequence ID" value="MFD0887737.1"/>
    <property type="molecule type" value="Genomic_DNA"/>
</dbReference>
<evidence type="ECO:0000256" key="1">
    <source>
        <dbReference type="PROSITE-ProRule" id="PRU01282"/>
    </source>
</evidence>
<organism evidence="2 3">
    <name type="scientific">Streptosporangium algeriense</name>
    <dbReference type="NCBI Taxonomy" id="1682748"/>
    <lineage>
        <taxon>Bacteria</taxon>
        <taxon>Bacillati</taxon>
        <taxon>Actinomycetota</taxon>
        <taxon>Actinomycetes</taxon>
        <taxon>Streptosporangiales</taxon>
        <taxon>Streptosporangiaceae</taxon>
        <taxon>Streptosporangium</taxon>
    </lineage>
</organism>
<protein>
    <recommendedName>
        <fullName evidence="4">Arsenate reductase</fullName>
    </recommendedName>
</protein>
<reference evidence="3" key="1">
    <citation type="journal article" date="2019" name="Int. J. Syst. Evol. Microbiol.">
        <title>The Global Catalogue of Microorganisms (GCM) 10K type strain sequencing project: providing services to taxonomists for standard genome sequencing and annotation.</title>
        <authorList>
            <consortium name="The Broad Institute Genomics Platform"/>
            <consortium name="The Broad Institute Genome Sequencing Center for Infectious Disease"/>
            <person name="Wu L."/>
            <person name="Ma J."/>
        </authorList>
    </citation>
    <scope>NUCLEOTIDE SEQUENCE [LARGE SCALE GENOMIC DNA]</scope>
    <source>
        <strain evidence="3">CCUG 62974</strain>
    </source>
</reference>
<comment type="caution">
    <text evidence="2">The sequence shown here is derived from an EMBL/GenBank/DDBJ whole genome shotgun (WGS) entry which is preliminary data.</text>
</comment>
<comment type="similarity">
    <text evidence="1">Belongs to the ArsC family.</text>
</comment>
<dbReference type="Gene3D" id="3.40.30.10">
    <property type="entry name" value="Glutaredoxin"/>
    <property type="match status" value="1"/>
</dbReference>
<dbReference type="PROSITE" id="PS51353">
    <property type="entry name" value="ARSC"/>
    <property type="match status" value="1"/>
</dbReference>
<name>A0ABW3DY63_9ACTN</name>
<gene>
    <name evidence="2" type="ORF">ACFQ08_24615</name>
</gene>
<evidence type="ECO:0000313" key="3">
    <source>
        <dbReference type="Proteomes" id="UP001597024"/>
    </source>
</evidence>
<sequence>MAALAAHPILIQRPIITADDGTAVIARSPESVVSANRTP</sequence>
<proteinExistence type="inferred from homology"/>
<dbReference type="Proteomes" id="UP001597024">
    <property type="component" value="Unassembled WGS sequence"/>
</dbReference>
<dbReference type="InterPro" id="IPR006660">
    <property type="entry name" value="Arsenate_reductase-like"/>
</dbReference>
<accession>A0ABW3DY63</accession>
<evidence type="ECO:0008006" key="4">
    <source>
        <dbReference type="Google" id="ProtNLM"/>
    </source>
</evidence>
<keyword evidence="3" id="KW-1185">Reference proteome</keyword>
<evidence type="ECO:0000313" key="2">
    <source>
        <dbReference type="EMBL" id="MFD0887737.1"/>
    </source>
</evidence>